<accession>A0A484BZ33</accession>
<feature type="region of interest" description="Disordered" evidence="1">
    <location>
        <begin position="20"/>
        <end position="52"/>
    </location>
</feature>
<dbReference type="PANTHER" id="PTHR14776:SF1">
    <property type="entry name" value="CADHERIN-LIKE AND PC-ESTERASE DOMAIN-CONTAINING PROTEIN 1"/>
    <property type="match status" value="1"/>
</dbReference>
<protein>
    <submittedName>
        <fullName evidence="2">Uncharacterized protein</fullName>
    </submittedName>
</protein>
<dbReference type="Proteomes" id="UP000295070">
    <property type="component" value="Chromosome 23"/>
</dbReference>
<evidence type="ECO:0000313" key="2">
    <source>
        <dbReference type="EMBL" id="TDG96441.1"/>
    </source>
</evidence>
<dbReference type="EMBL" id="SCKG01000023">
    <property type="protein sequence ID" value="TDG96441.1"/>
    <property type="molecule type" value="Genomic_DNA"/>
</dbReference>
<dbReference type="AlphaFoldDB" id="A0A484BZ33"/>
<evidence type="ECO:0000256" key="1">
    <source>
        <dbReference type="SAM" id="MobiDB-lite"/>
    </source>
</evidence>
<reference evidence="2 3" key="1">
    <citation type="submission" date="2019-01" db="EMBL/GenBank/DDBJ databases">
        <title>A chromosome-scale genome assembly of the yellow perch, Perca flavescens.</title>
        <authorList>
            <person name="Feron R."/>
            <person name="Morvezen R."/>
            <person name="Bestin A."/>
            <person name="Haffray P."/>
            <person name="Klopp C."/>
            <person name="Zahm M."/>
            <person name="Cabau C."/>
            <person name="Roques C."/>
            <person name="Donnadieu C."/>
            <person name="Bouchez O."/>
            <person name="Christie M."/>
            <person name="Larson W."/>
            <person name="Guiguen Y."/>
        </authorList>
    </citation>
    <scope>NUCLEOTIDE SEQUENCE [LARGE SCALE GENOMIC DNA]</scope>
    <source>
        <strain evidence="2">YP-PL-M2</strain>
        <tissue evidence="2">Blood</tissue>
    </source>
</reference>
<keyword evidence="3" id="KW-1185">Reference proteome</keyword>
<comment type="caution">
    <text evidence="2">The sequence shown here is derived from an EMBL/GenBank/DDBJ whole genome shotgun (WGS) entry which is preliminary data.</text>
</comment>
<evidence type="ECO:0000313" key="3">
    <source>
        <dbReference type="Proteomes" id="UP000295070"/>
    </source>
</evidence>
<feature type="non-terminal residue" evidence="2">
    <location>
        <position position="212"/>
    </location>
</feature>
<sequence length="212" mass="23353">MEAFSDAGGGLCHFLTQSERTGSELPMSPHACGSTNQKLRLPEGADSRSPVGAPPPTLVAMVNVYVLVTSVKPLTSFLHDITVVTTNQERRGRPTKLRNFLLQQFGPNASHDALGQTKKVIGEVLQAAVSTNQKQQPFSRCVLCFQLLTFSLLFSSSITPLVVQVETELTFSSLSGDTFDRQITKDGILEDTLHFLFLSSETQTERRQVRRQ</sequence>
<dbReference type="Gene3D" id="3.30.470.20">
    <property type="entry name" value="ATP-grasp fold, B domain"/>
    <property type="match status" value="1"/>
</dbReference>
<dbReference type="PANTHER" id="PTHR14776">
    <property type="entry name" value="CADHERIN-LIKE AND PC-ESTERASE DOMAIN-CONTAINING PROTEIN 1"/>
    <property type="match status" value="1"/>
</dbReference>
<name>A0A484BZ33_PERFV</name>
<proteinExistence type="predicted"/>
<organism evidence="2 3">
    <name type="scientific">Perca flavescens</name>
    <name type="common">American yellow perch</name>
    <name type="synonym">Morone flavescens</name>
    <dbReference type="NCBI Taxonomy" id="8167"/>
    <lineage>
        <taxon>Eukaryota</taxon>
        <taxon>Metazoa</taxon>
        <taxon>Chordata</taxon>
        <taxon>Craniata</taxon>
        <taxon>Vertebrata</taxon>
        <taxon>Euteleostomi</taxon>
        <taxon>Actinopterygii</taxon>
        <taxon>Neopterygii</taxon>
        <taxon>Teleostei</taxon>
        <taxon>Neoteleostei</taxon>
        <taxon>Acanthomorphata</taxon>
        <taxon>Eupercaria</taxon>
        <taxon>Perciformes</taxon>
        <taxon>Percoidei</taxon>
        <taxon>Percidae</taxon>
        <taxon>Percinae</taxon>
        <taxon>Perca</taxon>
    </lineage>
</organism>
<gene>
    <name evidence="2" type="ORF">EPR50_G00228330</name>
</gene>